<dbReference type="SUPFAM" id="SSF51161">
    <property type="entry name" value="Trimeric LpxA-like enzymes"/>
    <property type="match status" value="1"/>
</dbReference>
<organism evidence="1 2">
    <name type="scientific">Fictibacillus iocasae</name>
    <dbReference type="NCBI Taxonomy" id="2715437"/>
    <lineage>
        <taxon>Bacteria</taxon>
        <taxon>Bacillati</taxon>
        <taxon>Bacillota</taxon>
        <taxon>Bacilli</taxon>
        <taxon>Bacillales</taxon>
        <taxon>Fictibacillaceae</taxon>
        <taxon>Fictibacillus</taxon>
    </lineage>
</organism>
<sequence length="227" mass="26147">MFELTLPIDDLKNYVIHQMNHFFPDKGFCAKDEKFNRSFIQALDRLEYCFRHVTFKSYHHEGTTYFSHLHSDQYTMFLWFLSNSVWREFEDTVIASKLFYLNKTLNGVLCMYDTNMPNIFLIIHGGGVVLGKATYSNFFVCYQGCTVGAINGVYPILGKGVAMAPQSTIVGNCTIGDLSTIGNQALLRNTNLNNKALYYRHTDKGYHVITKNKKPWAQDFFNVHIEC</sequence>
<evidence type="ECO:0000313" key="2">
    <source>
        <dbReference type="Proteomes" id="UP001596549"/>
    </source>
</evidence>
<dbReference type="Proteomes" id="UP001596549">
    <property type="component" value="Unassembled WGS sequence"/>
</dbReference>
<evidence type="ECO:0008006" key="3">
    <source>
        <dbReference type="Google" id="ProtNLM"/>
    </source>
</evidence>
<dbReference type="EMBL" id="JBHTCP010000049">
    <property type="protein sequence ID" value="MFC7373022.1"/>
    <property type="molecule type" value="Genomic_DNA"/>
</dbReference>
<dbReference type="RefSeq" id="WP_379750589.1">
    <property type="nucleotide sequence ID" value="NZ_JBHTCP010000049.1"/>
</dbReference>
<gene>
    <name evidence="1" type="ORF">ACFQPF_15385</name>
</gene>
<evidence type="ECO:0000313" key="1">
    <source>
        <dbReference type="EMBL" id="MFC7373022.1"/>
    </source>
</evidence>
<dbReference type="Gene3D" id="2.160.10.10">
    <property type="entry name" value="Hexapeptide repeat proteins"/>
    <property type="match status" value="1"/>
</dbReference>
<name>A0ABW2NR27_9BACL</name>
<reference evidence="2" key="1">
    <citation type="journal article" date="2019" name="Int. J. Syst. Evol. Microbiol.">
        <title>The Global Catalogue of Microorganisms (GCM) 10K type strain sequencing project: providing services to taxonomists for standard genome sequencing and annotation.</title>
        <authorList>
            <consortium name="The Broad Institute Genomics Platform"/>
            <consortium name="The Broad Institute Genome Sequencing Center for Infectious Disease"/>
            <person name="Wu L."/>
            <person name="Ma J."/>
        </authorList>
    </citation>
    <scope>NUCLEOTIDE SEQUENCE [LARGE SCALE GENOMIC DNA]</scope>
    <source>
        <strain evidence="2">NBRC 106396</strain>
    </source>
</reference>
<keyword evidence="2" id="KW-1185">Reference proteome</keyword>
<dbReference type="InterPro" id="IPR011004">
    <property type="entry name" value="Trimer_LpxA-like_sf"/>
</dbReference>
<comment type="caution">
    <text evidence="1">The sequence shown here is derived from an EMBL/GenBank/DDBJ whole genome shotgun (WGS) entry which is preliminary data.</text>
</comment>
<protein>
    <recommendedName>
        <fullName evidence="3">Serine acetyltransferase</fullName>
    </recommendedName>
</protein>
<proteinExistence type="predicted"/>
<accession>A0ABW2NR27</accession>